<dbReference type="Proteomes" id="UP001548189">
    <property type="component" value="Unassembled WGS sequence"/>
</dbReference>
<evidence type="ECO:0000259" key="1">
    <source>
        <dbReference type="Pfam" id="PF07045"/>
    </source>
</evidence>
<comment type="caution">
    <text evidence="2">The sequence shown here is derived from an EMBL/GenBank/DDBJ whole genome shotgun (WGS) entry which is preliminary data.</text>
</comment>
<dbReference type="Pfam" id="PF07045">
    <property type="entry name" value="DUF1330"/>
    <property type="match status" value="1"/>
</dbReference>
<dbReference type="SUPFAM" id="SSF54909">
    <property type="entry name" value="Dimeric alpha+beta barrel"/>
    <property type="match status" value="1"/>
</dbReference>
<accession>A0ABV2BX12</accession>
<name>A0ABV2BX12_9GAMM</name>
<dbReference type="InterPro" id="IPR011008">
    <property type="entry name" value="Dimeric_a/b-barrel"/>
</dbReference>
<gene>
    <name evidence="2" type="ORF">ABVT43_14910</name>
</gene>
<dbReference type="EMBL" id="JBEVCJ010000021">
    <property type="protein sequence ID" value="MET1256429.1"/>
    <property type="molecule type" value="Genomic_DNA"/>
</dbReference>
<dbReference type="Gene3D" id="3.30.70.100">
    <property type="match status" value="1"/>
</dbReference>
<reference evidence="2 3" key="1">
    <citation type="submission" date="2024-06" db="EMBL/GenBank/DDBJ databases">
        <authorList>
            <person name="Li F."/>
        </authorList>
    </citation>
    <scope>NUCLEOTIDE SEQUENCE [LARGE SCALE GENOMIC DNA]</scope>
    <source>
        <strain evidence="2 3">GXAS 311</strain>
    </source>
</reference>
<evidence type="ECO:0000313" key="2">
    <source>
        <dbReference type="EMBL" id="MET1256429.1"/>
    </source>
</evidence>
<protein>
    <submittedName>
        <fullName evidence="2">DUF1330 domain-containing protein</fullName>
    </submittedName>
</protein>
<proteinExistence type="predicted"/>
<sequence length="99" mass="11547">MAFENLVGLFVIDDIGYQNYRKAMMPILHQYGGRFGYDLKIAEVLKSEVDNHINRVFTIRFPDKATMKAFFKDEAYLSVRKQYFEPAVTDVTIMAAYHI</sequence>
<organism evidence="2 3">
    <name type="scientific">Aliikangiella maris</name>
    <dbReference type="NCBI Taxonomy" id="3162458"/>
    <lineage>
        <taxon>Bacteria</taxon>
        <taxon>Pseudomonadati</taxon>
        <taxon>Pseudomonadota</taxon>
        <taxon>Gammaproteobacteria</taxon>
        <taxon>Oceanospirillales</taxon>
        <taxon>Pleioneaceae</taxon>
        <taxon>Aliikangiella</taxon>
    </lineage>
</organism>
<feature type="domain" description="DUF1330" evidence="1">
    <location>
        <begin position="11"/>
        <end position="95"/>
    </location>
</feature>
<dbReference type="InterPro" id="IPR010753">
    <property type="entry name" value="DUF1330"/>
</dbReference>
<dbReference type="RefSeq" id="WP_353897014.1">
    <property type="nucleotide sequence ID" value="NZ_JBEVCJ010000021.1"/>
</dbReference>
<evidence type="ECO:0000313" key="3">
    <source>
        <dbReference type="Proteomes" id="UP001548189"/>
    </source>
</evidence>
<keyword evidence="3" id="KW-1185">Reference proteome</keyword>